<dbReference type="InterPro" id="IPR002043">
    <property type="entry name" value="UDG_fam1"/>
</dbReference>
<dbReference type="NCBIfam" id="NF003592">
    <property type="entry name" value="PRK05254.1-5"/>
    <property type="match status" value="1"/>
</dbReference>
<reference evidence="13 14" key="1">
    <citation type="submission" date="2021-10" db="EMBL/GenBank/DDBJ databases">
        <authorList>
            <person name="Criscuolo A."/>
        </authorList>
    </citation>
    <scope>NUCLEOTIDE SEQUENCE [LARGE SCALE GENOMIC DNA]</scope>
    <source>
        <strain evidence="14">CIP 111883</strain>
    </source>
</reference>
<comment type="catalytic activity">
    <reaction evidence="1 9 11">
        <text>Hydrolyzes single-stranded DNA or mismatched double-stranded DNA and polynucleotides, releasing free uracil.</text>
        <dbReference type="EC" id="3.2.2.27"/>
    </reaction>
</comment>
<keyword evidence="13" id="KW-0326">Glycosidase</keyword>
<evidence type="ECO:0000256" key="3">
    <source>
        <dbReference type="ARBA" id="ARBA00008184"/>
    </source>
</evidence>
<evidence type="ECO:0000256" key="2">
    <source>
        <dbReference type="ARBA" id="ARBA00002631"/>
    </source>
</evidence>
<comment type="similarity">
    <text evidence="3 9 11">Belongs to the uracil-DNA glycosylase (UDG) superfamily. UNG family.</text>
</comment>
<evidence type="ECO:0000256" key="6">
    <source>
        <dbReference type="ARBA" id="ARBA00022763"/>
    </source>
</evidence>
<dbReference type="GO" id="GO:0004844">
    <property type="term" value="F:uracil DNA N-glycosylase activity"/>
    <property type="evidence" value="ECO:0007669"/>
    <property type="project" value="UniProtKB-EC"/>
</dbReference>
<dbReference type="SMART" id="SM00986">
    <property type="entry name" value="UDG"/>
    <property type="match status" value="1"/>
</dbReference>
<comment type="subcellular location">
    <subcellularLocation>
        <location evidence="9">Cytoplasm</location>
    </subcellularLocation>
</comment>
<evidence type="ECO:0000256" key="10">
    <source>
        <dbReference type="PROSITE-ProRule" id="PRU10072"/>
    </source>
</evidence>
<evidence type="ECO:0000256" key="5">
    <source>
        <dbReference type="ARBA" id="ARBA00018429"/>
    </source>
</evidence>
<dbReference type="NCBIfam" id="NF003589">
    <property type="entry name" value="PRK05254.1-2"/>
    <property type="match status" value="1"/>
</dbReference>
<evidence type="ECO:0000313" key="13">
    <source>
        <dbReference type="EMBL" id="CAG9620057.1"/>
    </source>
</evidence>
<keyword evidence="6 9" id="KW-0227">DNA damage</keyword>
<organism evidence="13 14">
    <name type="scientific">Sutcliffiella rhizosphaerae</name>
    <dbReference type="NCBI Taxonomy" id="2880967"/>
    <lineage>
        <taxon>Bacteria</taxon>
        <taxon>Bacillati</taxon>
        <taxon>Bacillota</taxon>
        <taxon>Bacilli</taxon>
        <taxon>Bacillales</taxon>
        <taxon>Bacillaceae</taxon>
        <taxon>Sutcliffiella</taxon>
    </lineage>
</organism>
<evidence type="ECO:0000256" key="4">
    <source>
        <dbReference type="ARBA" id="ARBA00012030"/>
    </source>
</evidence>
<name>A0ABN8A800_9BACI</name>
<comment type="function">
    <text evidence="2 9 11">Excises uracil residues from the DNA which can arise as a result of misincorporation of dUMP residues by DNA polymerase or due to deamination of cytosine.</text>
</comment>
<dbReference type="PANTHER" id="PTHR11264">
    <property type="entry name" value="URACIL-DNA GLYCOSYLASE"/>
    <property type="match status" value="1"/>
</dbReference>
<evidence type="ECO:0000256" key="11">
    <source>
        <dbReference type="RuleBase" id="RU003780"/>
    </source>
</evidence>
<dbReference type="PANTHER" id="PTHR11264:SF0">
    <property type="entry name" value="URACIL-DNA GLYCOSYLASE"/>
    <property type="match status" value="1"/>
</dbReference>
<dbReference type="NCBIfam" id="TIGR00628">
    <property type="entry name" value="ung"/>
    <property type="match status" value="1"/>
</dbReference>
<feature type="domain" description="Uracil-DNA glycosylase-like" evidence="12">
    <location>
        <begin position="49"/>
        <end position="209"/>
    </location>
</feature>
<proteinExistence type="inferred from homology"/>
<dbReference type="InterPro" id="IPR005122">
    <property type="entry name" value="Uracil-DNA_glycosylase-like"/>
</dbReference>
<dbReference type="PROSITE" id="PS00130">
    <property type="entry name" value="U_DNA_GLYCOSYLASE"/>
    <property type="match status" value="1"/>
</dbReference>
<sequence>MDKVCEEWKLLWEKEAEKEYHKKLLHFLENEYQQQTIFPPKEELFSAFQSTCVHDVKVVIIGQDPYHGQDQAHGMSFSVKKGNRIPPSLQNMYKELKDDLGIEPVNHGYLNEWAEEGVLLLNTVLTVRKGEANSHKGQGWELFTDEVIKALNARREPVIFVLWGKQAEQKESLIDGSHHFVLKSPHPSPFSARKGFFGSKPFSKVNTILSQIGKEPINWRITP</sequence>
<dbReference type="CDD" id="cd10027">
    <property type="entry name" value="UDG-F1-like"/>
    <property type="match status" value="1"/>
</dbReference>
<protein>
    <recommendedName>
        <fullName evidence="5 9">Uracil-DNA glycosylase</fullName>
        <shortName evidence="9">UDG</shortName>
        <ecNumber evidence="4 9">3.2.2.27</ecNumber>
    </recommendedName>
</protein>
<evidence type="ECO:0000256" key="1">
    <source>
        <dbReference type="ARBA" id="ARBA00001400"/>
    </source>
</evidence>
<gene>
    <name evidence="9 13" type="primary">ung</name>
    <name evidence="13" type="ORF">BACCIP111883_00825</name>
</gene>
<dbReference type="NCBIfam" id="NF003591">
    <property type="entry name" value="PRK05254.1-4"/>
    <property type="match status" value="1"/>
</dbReference>
<keyword evidence="7 9" id="KW-0378">Hydrolase</keyword>
<dbReference type="InterPro" id="IPR036895">
    <property type="entry name" value="Uracil-DNA_glycosylase-like_sf"/>
</dbReference>
<comment type="caution">
    <text evidence="13">The sequence shown here is derived from an EMBL/GenBank/DDBJ whole genome shotgun (WGS) entry which is preliminary data.</text>
</comment>
<accession>A0ABN8A800</accession>
<dbReference type="RefSeq" id="WP_230499994.1">
    <property type="nucleotide sequence ID" value="NZ_CAKJTJ010000003.1"/>
</dbReference>
<evidence type="ECO:0000256" key="9">
    <source>
        <dbReference type="HAMAP-Rule" id="MF_00148"/>
    </source>
</evidence>
<keyword evidence="9" id="KW-0963">Cytoplasm</keyword>
<keyword evidence="14" id="KW-1185">Reference proteome</keyword>
<evidence type="ECO:0000313" key="14">
    <source>
        <dbReference type="Proteomes" id="UP000789833"/>
    </source>
</evidence>
<keyword evidence="8 9" id="KW-0234">DNA repair</keyword>
<evidence type="ECO:0000256" key="7">
    <source>
        <dbReference type="ARBA" id="ARBA00022801"/>
    </source>
</evidence>
<dbReference type="EMBL" id="CAKJTJ010000003">
    <property type="protein sequence ID" value="CAG9620057.1"/>
    <property type="molecule type" value="Genomic_DNA"/>
</dbReference>
<evidence type="ECO:0000256" key="8">
    <source>
        <dbReference type="ARBA" id="ARBA00023204"/>
    </source>
</evidence>
<dbReference type="Pfam" id="PF03167">
    <property type="entry name" value="UDG"/>
    <property type="match status" value="1"/>
</dbReference>
<feature type="active site" description="Proton acceptor" evidence="9 10">
    <location>
        <position position="64"/>
    </location>
</feature>
<dbReference type="NCBIfam" id="NF003588">
    <property type="entry name" value="PRK05254.1-1"/>
    <property type="match status" value="1"/>
</dbReference>
<evidence type="ECO:0000259" key="12">
    <source>
        <dbReference type="SMART" id="SM00986"/>
    </source>
</evidence>
<dbReference type="Proteomes" id="UP000789833">
    <property type="component" value="Unassembled WGS sequence"/>
</dbReference>
<dbReference type="Gene3D" id="3.40.470.10">
    <property type="entry name" value="Uracil-DNA glycosylase-like domain"/>
    <property type="match status" value="1"/>
</dbReference>
<dbReference type="SUPFAM" id="SSF52141">
    <property type="entry name" value="Uracil-DNA glycosylase-like"/>
    <property type="match status" value="1"/>
</dbReference>
<dbReference type="EC" id="3.2.2.27" evidence="4 9"/>
<dbReference type="SMART" id="SM00987">
    <property type="entry name" value="UreE_C"/>
    <property type="match status" value="1"/>
</dbReference>
<dbReference type="HAMAP" id="MF_00148">
    <property type="entry name" value="UDG"/>
    <property type="match status" value="1"/>
</dbReference>
<dbReference type="InterPro" id="IPR018085">
    <property type="entry name" value="Ura-DNA_Glyclase_AS"/>
</dbReference>